<proteinExistence type="predicted"/>
<feature type="chain" id="PRO_5026727233" description="Dihydroxy-acid dehydratase" evidence="1">
    <location>
        <begin position="31"/>
        <end position="219"/>
    </location>
</feature>
<dbReference type="EMBL" id="WIND01000004">
    <property type="protein sequence ID" value="MSU89424.1"/>
    <property type="molecule type" value="Genomic_DNA"/>
</dbReference>
<dbReference type="AlphaFoldDB" id="A0A6L5Z0C0"/>
<evidence type="ECO:0000313" key="2">
    <source>
        <dbReference type="EMBL" id="MSU89424.1"/>
    </source>
</evidence>
<sequence length="219" mass="21830">MSTPICDPLRRGALAGLVALLAACATSLPAPDRADVRVLGETVTIVAPQGLCVDPASLDVGRAGGFMLITDCAVIGEVAATGPGLPGVLTVSVTTGDLPGTLADLEAFVTGPGLLTLGKSGRPEAVSIRARSRTPEALFVKIRDTGPQPVPGAAPEFWRVFFDAGPRLVSASLTGFSDAALSDAQAQRVLSELVVRTLGANAVAAPAAASPVTGGAAPG</sequence>
<keyword evidence="1" id="KW-0732">Signal</keyword>
<reference evidence="2 3" key="1">
    <citation type="submission" date="2019-10" db="EMBL/GenBank/DDBJ databases">
        <title>Cognatihalovulum marinum gen. nov. sp. nov., a new member of the family Rhodobacteraceae isolated from deep seawater of the Northwest Indian Ocean.</title>
        <authorList>
            <person name="Ruan C."/>
            <person name="Wang J."/>
            <person name="Zheng X."/>
            <person name="Song L."/>
            <person name="Zhu Y."/>
            <person name="Huang Y."/>
            <person name="Lu Z."/>
            <person name="Du W."/>
            <person name="Huang L."/>
            <person name="Dai X."/>
        </authorList>
    </citation>
    <scope>NUCLEOTIDE SEQUENCE [LARGE SCALE GENOMIC DNA]</scope>
    <source>
        <strain evidence="2 3">2CG4</strain>
    </source>
</reference>
<accession>A0A6L5Z0C0</accession>
<dbReference type="Proteomes" id="UP000474957">
    <property type="component" value="Unassembled WGS sequence"/>
</dbReference>
<dbReference type="RefSeq" id="WP_154445912.1">
    <property type="nucleotide sequence ID" value="NZ_WIND01000004.1"/>
</dbReference>
<name>A0A6L5Z0C0_9RHOB</name>
<keyword evidence="3" id="KW-1185">Reference proteome</keyword>
<protein>
    <recommendedName>
        <fullName evidence="4">Dihydroxy-acid dehydratase</fullName>
    </recommendedName>
</protein>
<feature type="signal peptide" evidence="1">
    <location>
        <begin position="1"/>
        <end position="30"/>
    </location>
</feature>
<organism evidence="2 3">
    <name type="scientific">Halovulum marinum</name>
    <dbReference type="NCBI Taxonomy" id="2662447"/>
    <lineage>
        <taxon>Bacteria</taxon>
        <taxon>Pseudomonadati</taxon>
        <taxon>Pseudomonadota</taxon>
        <taxon>Alphaproteobacteria</taxon>
        <taxon>Rhodobacterales</taxon>
        <taxon>Paracoccaceae</taxon>
        <taxon>Halovulum</taxon>
    </lineage>
</organism>
<evidence type="ECO:0008006" key="4">
    <source>
        <dbReference type="Google" id="ProtNLM"/>
    </source>
</evidence>
<evidence type="ECO:0000313" key="3">
    <source>
        <dbReference type="Proteomes" id="UP000474957"/>
    </source>
</evidence>
<comment type="caution">
    <text evidence="2">The sequence shown here is derived from an EMBL/GenBank/DDBJ whole genome shotgun (WGS) entry which is preliminary data.</text>
</comment>
<gene>
    <name evidence="2" type="ORF">GE300_07320</name>
</gene>
<evidence type="ECO:0000256" key="1">
    <source>
        <dbReference type="SAM" id="SignalP"/>
    </source>
</evidence>